<feature type="binding site" evidence="6">
    <location>
        <position position="370"/>
    </location>
    <ligand>
        <name>substrate</name>
    </ligand>
</feature>
<dbReference type="PROSITE" id="PS00878">
    <property type="entry name" value="ODR_DC_2_1"/>
    <property type="match status" value="1"/>
</dbReference>
<comment type="caution">
    <text evidence="11">The sequence shown here is derived from an EMBL/GenBank/DDBJ whole genome shotgun (WGS) entry which is preliminary data.</text>
</comment>
<gene>
    <name evidence="6 11" type="primary">lysA</name>
    <name evidence="11" type="ORF">GSY69_05395</name>
</gene>
<dbReference type="AlphaFoldDB" id="A0A6N9H5W4"/>
<dbReference type="GO" id="GO:0009089">
    <property type="term" value="P:lysine biosynthetic process via diaminopimelate"/>
    <property type="evidence" value="ECO:0007669"/>
    <property type="project" value="UniProtKB-UniRule"/>
</dbReference>
<dbReference type="InterPro" id="IPR002986">
    <property type="entry name" value="DAP_deCOOHase_LysA"/>
</dbReference>
<evidence type="ECO:0000256" key="5">
    <source>
        <dbReference type="ARBA" id="ARBA00023239"/>
    </source>
</evidence>
<comment type="pathway">
    <text evidence="6 9">Amino-acid biosynthesis; L-lysine biosynthesis via DAP pathway; L-lysine from DL-2,6-diaminopimelate: step 1/1.</text>
</comment>
<keyword evidence="4 6" id="KW-0457">Lysine biosynthesis</keyword>
<keyword evidence="6" id="KW-0028">Amino-acid biosynthesis</keyword>
<evidence type="ECO:0000256" key="6">
    <source>
        <dbReference type="HAMAP-Rule" id="MF_02120"/>
    </source>
</evidence>
<keyword evidence="2 6" id="KW-0210">Decarboxylase</keyword>
<dbReference type="Gene3D" id="2.40.37.10">
    <property type="entry name" value="Lyase, Ornithine Decarboxylase, Chain A, domain 1"/>
    <property type="match status" value="1"/>
</dbReference>
<dbReference type="PRINTS" id="PR01181">
    <property type="entry name" value="DAPDCRBXLASE"/>
</dbReference>
<dbReference type="InterPro" id="IPR022653">
    <property type="entry name" value="De-COase2_pyr-phos_BS"/>
</dbReference>
<feature type="binding site" evidence="6">
    <location>
        <position position="326"/>
    </location>
    <ligand>
        <name>substrate</name>
    </ligand>
</feature>
<evidence type="ECO:0000256" key="7">
    <source>
        <dbReference type="NCBIfam" id="TIGR01048"/>
    </source>
</evidence>
<keyword evidence="12" id="KW-1185">Reference proteome</keyword>
<comment type="similarity">
    <text evidence="6">Belongs to the Orn/Lys/Arg decarboxylase class-II family. LysA subfamily.</text>
</comment>
<name>A0A6N9H5W4_9MICO</name>
<dbReference type="GO" id="GO:0030170">
    <property type="term" value="F:pyridoxal phosphate binding"/>
    <property type="evidence" value="ECO:0007669"/>
    <property type="project" value="UniProtKB-UniRule"/>
</dbReference>
<organism evidence="11 12">
    <name type="scientific">Brevibacterium rongguiense</name>
    <dbReference type="NCBI Taxonomy" id="2695267"/>
    <lineage>
        <taxon>Bacteria</taxon>
        <taxon>Bacillati</taxon>
        <taxon>Actinomycetota</taxon>
        <taxon>Actinomycetes</taxon>
        <taxon>Micrococcales</taxon>
        <taxon>Brevibacteriaceae</taxon>
        <taxon>Brevibacterium</taxon>
    </lineage>
</organism>
<feature type="active site" description="Proton donor" evidence="8">
    <location>
        <position position="397"/>
    </location>
</feature>
<evidence type="ECO:0000259" key="10">
    <source>
        <dbReference type="Pfam" id="PF02784"/>
    </source>
</evidence>
<comment type="catalytic activity">
    <reaction evidence="6 9">
        <text>meso-2,6-diaminopimelate + H(+) = L-lysine + CO2</text>
        <dbReference type="Rhea" id="RHEA:15101"/>
        <dbReference type="ChEBI" id="CHEBI:15378"/>
        <dbReference type="ChEBI" id="CHEBI:16526"/>
        <dbReference type="ChEBI" id="CHEBI:32551"/>
        <dbReference type="ChEBI" id="CHEBI:57791"/>
        <dbReference type="EC" id="4.1.1.20"/>
    </reaction>
</comment>
<dbReference type="NCBIfam" id="TIGR01048">
    <property type="entry name" value="lysA"/>
    <property type="match status" value="1"/>
</dbReference>
<dbReference type="Gene3D" id="3.20.20.10">
    <property type="entry name" value="Alanine racemase"/>
    <property type="match status" value="1"/>
</dbReference>
<evidence type="ECO:0000313" key="12">
    <source>
        <dbReference type="Proteomes" id="UP000469215"/>
    </source>
</evidence>
<evidence type="ECO:0000313" key="11">
    <source>
        <dbReference type="EMBL" id="MYM19418.1"/>
    </source>
</evidence>
<feature type="modified residue" description="N6-(pyridoxal phosphate)lysine" evidence="6 8">
    <location>
        <position position="99"/>
    </location>
</feature>
<evidence type="ECO:0000256" key="9">
    <source>
        <dbReference type="RuleBase" id="RU003738"/>
    </source>
</evidence>
<feature type="binding site" evidence="6">
    <location>
        <position position="427"/>
    </location>
    <ligand>
        <name>substrate</name>
    </ligand>
</feature>
<dbReference type="RefSeq" id="WP_160952853.1">
    <property type="nucleotide sequence ID" value="NZ_WWEQ01000016.1"/>
</dbReference>
<protein>
    <recommendedName>
        <fullName evidence="6 7">Diaminopimelate decarboxylase</fullName>
        <shortName evidence="6">DAP decarboxylase</shortName>
        <shortName evidence="6">DAPDC</shortName>
        <ecNumber evidence="6 7">4.1.1.20</ecNumber>
    </recommendedName>
</protein>
<dbReference type="CDD" id="cd06828">
    <property type="entry name" value="PLPDE_III_DapDC"/>
    <property type="match status" value="1"/>
</dbReference>
<keyword evidence="3 6" id="KW-0663">Pyridoxal phosphate</keyword>
<dbReference type="InterPro" id="IPR000183">
    <property type="entry name" value="Orn/DAP/Arg_de-COase"/>
</dbReference>
<dbReference type="InterPro" id="IPR022657">
    <property type="entry name" value="De-COase2_CS"/>
</dbReference>
<dbReference type="PANTHER" id="PTHR43727:SF2">
    <property type="entry name" value="GROUP IV DECARBOXYLASE"/>
    <property type="match status" value="1"/>
</dbReference>
<dbReference type="EMBL" id="WWEQ01000016">
    <property type="protein sequence ID" value="MYM19418.1"/>
    <property type="molecule type" value="Genomic_DNA"/>
</dbReference>
<evidence type="ECO:0000256" key="4">
    <source>
        <dbReference type="ARBA" id="ARBA00023154"/>
    </source>
</evidence>
<dbReference type="PRINTS" id="PR01179">
    <property type="entry name" value="ODADCRBXLASE"/>
</dbReference>
<proteinExistence type="inferred from homology"/>
<dbReference type="InterPro" id="IPR009006">
    <property type="entry name" value="Ala_racemase/Decarboxylase_C"/>
</dbReference>
<dbReference type="Proteomes" id="UP000469215">
    <property type="component" value="Unassembled WGS sequence"/>
</dbReference>
<dbReference type="PROSITE" id="PS00879">
    <property type="entry name" value="ODR_DC_2_2"/>
    <property type="match status" value="1"/>
</dbReference>
<feature type="domain" description="Orn/DAP/Arg decarboxylase 2 N-terminal" evidence="10">
    <location>
        <begin position="88"/>
        <end position="329"/>
    </location>
</feature>
<dbReference type="HAMAP" id="MF_02120">
    <property type="entry name" value="LysA"/>
    <property type="match status" value="1"/>
</dbReference>
<evidence type="ECO:0000256" key="1">
    <source>
        <dbReference type="ARBA" id="ARBA00001933"/>
    </source>
</evidence>
<dbReference type="EC" id="4.1.1.20" evidence="6 7"/>
<dbReference type="SUPFAM" id="SSF51419">
    <property type="entry name" value="PLP-binding barrel"/>
    <property type="match status" value="1"/>
</dbReference>
<comment type="function">
    <text evidence="6">Specifically catalyzes the decarboxylation of meso-diaminopimelate (meso-DAP) to L-lysine.</text>
</comment>
<feature type="binding site" evidence="6">
    <location>
        <begin position="323"/>
        <end position="326"/>
    </location>
    <ligand>
        <name>pyridoxal 5'-phosphate</name>
        <dbReference type="ChEBI" id="CHEBI:597326"/>
    </ligand>
</feature>
<feature type="binding site" evidence="6">
    <location>
        <position position="398"/>
    </location>
    <ligand>
        <name>substrate</name>
    </ligand>
</feature>
<dbReference type="Pfam" id="PF02784">
    <property type="entry name" value="Orn_Arg_deC_N"/>
    <property type="match status" value="1"/>
</dbReference>
<evidence type="ECO:0000256" key="3">
    <source>
        <dbReference type="ARBA" id="ARBA00022898"/>
    </source>
</evidence>
<comment type="cofactor">
    <cofactor evidence="1 6 8 9">
        <name>pyridoxal 5'-phosphate</name>
        <dbReference type="ChEBI" id="CHEBI:597326"/>
    </cofactor>
</comment>
<feature type="binding site" evidence="6">
    <location>
        <position position="366"/>
    </location>
    <ligand>
        <name>substrate</name>
    </ligand>
</feature>
<dbReference type="SUPFAM" id="SSF50621">
    <property type="entry name" value="Alanine racemase C-terminal domain-like"/>
    <property type="match status" value="1"/>
</dbReference>
<dbReference type="PANTHER" id="PTHR43727">
    <property type="entry name" value="DIAMINOPIMELATE DECARBOXYLASE"/>
    <property type="match status" value="1"/>
</dbReference>
<comment type="subunit">
    <text evidence="6">Homodimer.</text>
</comment>
<evidence type="ECO:0000256" key="2">
    <source>
        <dbReference type="ARBA" id="ARBA00022793"/>
    </source>
</evidence>
<reference evidence="11 12" key="1">
    <citation type="submission" date="2020-01" db="EMBL/GenBank/DDBJ databases">
        <authorList>
            <person name="Deng T."/>
        </authorList>
    </citation>
    <scope>NUCLEOTIDE SEQUENCE [LARGE SCALE GENOMIC DNA]</scope>
    <source>
        <strain evidence="11 12">5221</strain>
    </source>
</reference>
<dbReference type="FunFam" id="3.20.20.10:FF:000003">
    <property type="entry name" value="Diaminopimelate decarboxylase"/>
    <property type="match status" value="1"/>
</dbReference>
<feature type="binding site" evidence="6">
    <location>
        <position position="281"/>
    </location>
    <ligand>
        <name>pyridoxal 5'-phosphate</name>
        <dbReference type="ChEBI" id="CHEBI:597326"/>
    </ligand>
</feature>
<keyword evidence="5 6" id="KW-0456">Lyase</keyword>
<dbReference type="InterPro" id="IPR022644">
    <property type="entry name" value="De-COase2_N"/>
</dbReference>
<evidence type="ECO:0000256" key="8">
    <source>
        <dbReference type="PIRSR" id="PIRSR600183-50"/>
    </source>
</evidence>
<dbReference type="InterPro" id="IPR029066">
    <property type="entry name" value="PLP-binding_barrel"/>
</dbReference>
<accession>A0A6N9H5W4</accession>
<dbReference type="GO" id="GO:0008836">
    <property type="term" value="F:diaminopimelate decarboxylase activity"/>
    <property type="evidence" value="ECO:0007669"/>
    <property type="project" value="UniProtKB-UniRule"/>
</dbReference>
<feature type="binding site" evidence="6">
    <location>
        <position position="427"/>
    </location>
    <ligand>
        <name>pyridoxal 5'-phosphate</name>
        <dbReference type="ChEBI" id="CHEBI:597326"/>
    </ligand>
</feature>
<dbReference type="UniPathway" id="UPA00034">
    <property type="reaction ID" value="UER00027"/>
</dbReference>
<sequence>MPAHVSGVLHAGPSPVWLPYPADVNALMPSLWGASVAKDDAGVLTVGGCSAPWLAREFGSPLYVLDVADLRARAEGFVSSFGAAFAAVGGRARAFYAGKALLTTAIAGWMAEAGLGIDACSLGELLVARRAGVDPALVGLHGNNKSDAELALALDWGIGRIVIDSLPEIERLEAAAAARGVRAPVMVRTTVGVEAHTHDFIATAHEDQKFGLSLTTGQARAAADAVVAAEHLDLVGLHSHIGSQIFDAEGFEVAARRLVGLRAQLQAAHGIEVPELDLGGGFGIRYTSQDTPAAFAELAEGLAQVLARACREAGTSLPLVSFEPGRALIGPAVFTLYTVGTVKRVETGAGVRTYVSVDGGMSDNIRTALYDADYSCSLASRDSQAEPAVVRVVGKHCESGDIVVRDEYLPADIGPGDLVAVPGTGAYCRPLASNYNLVPRPGIVAVEDGRAHWILLPETHEAMLAADPGFAATAPEPAEPPRRAR</sequence>